<reference evidence="1" key="2">
    <citation type="submission" date="2025-08" db="UniProtKB">
        <authorList>
            <consortium name="Ensembl"/>
        </authorList>
    </citation>
    <scope>IDENTIFICATION</scope>
</reference>
<dbReference type="Proteomes" id="UP000694395">
    <property type="component" value="Chromosome 1"/>
</dbReference>
<reference evidence="1" key="1">
    <citation type="submission" date="2020-07" db="EMBL/GenBank/DDBJ databases">
        <title>A long reads based de novo assembly of the rainbow trout Arlee double haploid line genome.</title>
        <authorList>
            <person name="Gao G."/>
            <person name="Palti Y."/>
        </authorList>
    </citation>
    <scope>NUCLEOTIDE SEQUENCE [LARGE SCALE GENOMIC DNA]</scope>
</reference>
<organism evidence="1 2">
    <name type="scientific">Oncorhynchus mykiss</name>
    <name type="common">Rainbow trout</name>
    <name type="synonym">Salmo gairdneri</name>
    <dbReference type="NCBI Taxonomy" id="8022"/>
    <lineage>
        <taxon>Eukaryota</taxon>
        <taxon>Metazoa</taxon>
        <taxon>Chordata</taxon>
        <taxon>Craniata</taxon>
        <taxon>Vertebrata</taxon>
        <taxon>Euteleostomi</taxon>
        <taxon>Actinopterygii</taxon>
        <taxon>Neopterygii</taxon>
        <taxon>Teleostei</taxon>
        <taxon>Protacanthopterygii</taxon>
        <taxon>Salmoniformes</taxon>
        <taxon>Salmonidae</taxon>
        <taxon>Salmoninae</taxon>
        <taxon>Oncorhynchus</taxon>
    </lineage>
</organism>
<dbReference type="AlphaFoldDB" id="A0A8C7M6M5"/>
<dbReference type="Ensembl" id="ENSOMYT00000007178.2">
    <property type="protein sequence ID" value="ENSOMYP00000006470.2"/>
    <property type="gene ID" value="ENSOMYG00000003280.2"/>
</dbReference>
<dbReference type="GeneTree" id="ENSGT01030000235480"/>
<proteinExistence type="predicted"/>
<reference evidence="1" key="3">
    <citation type="submission" date="2025-09" db="UniProtKB">
        <authorList>
            <consortium name="Ensembl"/>
        </authorList>
    </citation>
    <scope>IDENTIFICATION</scope>
</reference>
<keyword evidence="2" id="KW-1185">Reference proteome</keyword>
<protein>
    <submittedName>
        <fullName evidence="1">Uncharacterized protein</fullName>
    </submittedName>
</protein>
<sequence length="152" mass="16245">MVLKNVLTETTQTHHDVGVSVHELDEMFQAPEAAFETANQEAGKSINDAKHLHKGQDQRAKCQRACVVPGRYTIHCPVVGSEGPGQGALSQGDGKVDQPQEHQQVAQLQHKDVVVVEALAAVKGKGALGARAHHGHVGLTEFLGRDRGKLLG</sequence>
<evidence type="ECO:0000313" key="1">
    <source>
        <dbReference type="Ensembl" id="ENSOMYP00000006470.2"/>
    </source>
</evidence>
<accession>A0A8C7M6M5</accession>
<evidence type="ECO:0000313" key="2">
    <source>
        <dbReference type="Proteomes" id="UP000694395"/>
    </source>
</evidence>
<name>A0A8C7M6M5_ONCMY</name>